<organism evidence="1 2">
    <name type="scientific">Ruminococcus hominis</name>
    <dbReference type="NCBI Taxonomy" id="2763065"/>
    <lineage>
        <taxon>Bacteria</taxon>
        <taxon>Bacillati</taxon>
        <taxon>Bacillota</taxon>
        <taxon>Clostridia</taxon>
        <taxon>Eubacteriales</taxon>
        <taxon>Oscillospiraceae</taxon>
        <taxon>Ruminococcus</taxon>
    </lineage>
</organism>
<proteinExistence type="predicted"/>
<accession>A0ABR7G543</accession>
<dbReference type="Pfam" id="PF03692">
    <property type="entry name" value="CxxCxxCC"/>
    <property type="match status" value="1"/>
</dbReference>
<evidence type="ECO:0000313" key="2">
    <source>
        <dbReference type="Proteomes" id="UP000631576"/>
    </source>
</evidence>
<dbReference type="PANTHER" id="PTHR35866">
    <property type="entry name" value="PUTATIVE-RELATED"/>
    <property type="match status" value="1"/>
</dbReference>
<keyword evidence="2" id="KW-1185">Reference proteome</keyword>
<dbReference type="PANTHER" id="PTHR35866:SF1">
    <property type="entry name" value="YKGJ FAMILY CYSTEINE CLUSTER PROTEIN"/>
    <property type="match status" value="1"/>
</dbReference>
<dbReference type="EMBL" id="JACOPE010000001">
    <property type="protein sequence ID" value="MBC5682558.1"/>
    <property type="molecule type" value="Genomic_DNA"/>
</dbReference>
<protein>
    <submittedName>
        <fullName evidence="1">YkgJ family cysteine cluster protein</fullName>
    </submittedName>
</protein>
<name>A0ABR7G543_9FIRM</name>
<dbReference type="Proteomes" id="UP000631576">
    <property type="component" value="Unassembled WGS sequence"/>
</dbReference>
<evidence type="ECO:0000313" key="1">
    <source>
        <dbReference type="EMBL" id="MBC5682558.1"/>
    </source>
</evidence>
<gene>
    <name evidence="1" type="ORF">H8S40_03015</name>
</gene>
<dbReference type="InterPro" id="IPR005358">
    <property type="entry name" value="Puta_zinc/iron-chelating_dom"/>
</dbReference>
<sequence>MKRNVELSEISDGRLYTANDMVKADCFDCQGCSACCHGMGTSIVLDPMDIWRLQRGIGLDFAALMEEYIELNVVDGMILPNLKLAGQTEACAFLNAEGRCSVHEFRPGICRLFPLGRYYEEEGFKYFLQIYECKKENRGKVKIKKWLGIPNLSAYEKYIADWHRFLLDCEAGIQTLDEENTRILNLYVLKMFYQTAYESEEFYGEFYERLQQVKNTLGI</sequence>
<dbReference type="RefSeq" id="WP_118725364.1">
    <property type="nucleotide sequence ID" value="NZ_JACOPE010000001.1"/>
</dbReference>
<comment type="caution">
    <text evidence="1">The sequence shown here is derived from an EMBL/GenBank/DDBJ whole genome shotgun (WGS) entry which is preliminary data.</text>
</comment>
<reference evidence="1 2" key="1">
    <citation type="submission" date="2020-08" db="EMBL/GenBank/DDBJ databases">
        <title>Genome public.</title>
        <authorList>
            <person name="Liu C."/>
            <person name="Sun Q."/>
        </authorList>
    </citation>
    <scope>NUCLEOTIDE SEQUENCE [LARGE SCALE GENOMIC DNA]</scope>
    <source>
        <strain evidence="1 2">NSJ-13</strain>
    </source>
</reference>